<proteinExistence type="inferred from homology"/>
<feature type="transmembrane region" description="Helical" evidence="6">
    <location>
        <begin position="278"/>
        <end position="300"/>
    </location>
</feature>
<comment type="subcellular location">
    <subcellularLocation>
        <location evidence="1">Membrane</location>
        <topology evidence="1">Multi-pass membrane protein</topology>
    </subcellularLocation>
</comment>
<feature type="transmembrane region" description="Helical" evidence="6">
    <location>
        <begin position="352"/>
        <end position="375"/>
    </location>
</feature>
<evidence type="ECO:0000313" key="7">
    <source>
        <dbReference type="EMBL" id="SJL11031.1"/>
    </source>
</evidence>
<evidence type="ECO:0000256" key="3">
    <source>
        <dbReference type="ARBA" id="ARBA00022692"/>
    </source>
</evidence>
<accession>A0A284RQK3</accession>
<evidence type="ECO:0000256" key="5">
    <source>
        <dbReference type="ARBA" id="ARBA00023136"/>
    </source>
</evidence>
<dbReference type="PANTHER" id="PTHR12428">
    <property type="entry name" value="OXA1"/>
    <property type="match status" value="1"/>
</dbReference>
<dbReference type="GO" id="GO:0032979">
    <property type="term" value="P:protein insertion into mitochondrial inner membrane from matrix"/>
    <property type="evidence" value="ECO:0007669"/>
    <property type="project" value="TreeGrafter"/>
</dbReference>
<feature type="transmembrane region" description="Helical" evidence="6">
    <location>
        <begin position="433"/>
        <end position="458"/>
    </location>
</feature>
<dbReference type="GO" id="GO:0005743">
    <property type="term" value="C:mitochondrial inner membrane"/>
    <property type="evidence" value="ECO:0007669"/>
    <property type="project" value="TreeGrafter"/>
</dbReference>
<evidence type="ECO:0000256" key="2">
    <source>
        <dbReference type="ARBA" id="ARBA00009877"/>
    </source>
</evidence>
<feature type="transmembrane region" description="Helical" evidence="6">
    <location>
        <begin position="395"/>
        <end position="413"/>
    </location>
</feature>
<organism evidence="7 8">
    <name type="scientific">Armillaria ostoyae</name>
    <name type="common">Armillaria root rot fungus</name>
    <dbReference type="NCBI Taxonomy" id="47428"/>
    <lineage>
        <taxon>Eukaryota</taxon>
        <taxon>Fungi</taxon>
        <taxon>Dikarya</taxon>
        <taxon>Basidiomycota</taxon>
        <taxon>Agaricomycotina</taxon>
        <taxon>Agaricomycetes</taxon>
        <taxon>Agaricomycetidae</taxon>
        <taxon>Agaricales</taxon>
        <taxon>Marasmiineae</taxon>
        <taxon>Physalacriaceae</taxon>
        <taxon>Armillaria</taxon>
    </lineage>
</organism>
<name>A0A284RQK3_ARMOS</name>
<evidence type="ECO:0000256" key="6">
    <source>
        <dbReference type="SAM" id="Phobius"/>
    </source>
</evidence>
<dbReference type="STRING" id="47428.A0A284RQK3"/>
<keyword evidence="8" id="KW-1185">Reference proteome</keyword>
<keyword evidence="3 6" id="KW-0812">Transmembrane</keyword>
<evidence type="ECO:0000313" key="8">
    <source>
        <dbReference type="Proteomes" id="UP000219338"/>
    </source>
</evidence>
<dbReference type="Proteomes" id="UP000219338">
    <property type="component" value="Unassembled WGS sequence"/>
</dbReference>
<dbReference type="InterPro" id="IPR001708">
    <property type="entry name" value="YidC/ALB3/OXA1/COX18"/>
</dbReference>
<reference evidence="8" key="1">
    <citation type="journal article" date="2017" name="Nat. Ecol. Evol.">
        <title>Genome expansion and lineage-specific genetic innovations in the forest pathogenic fungi Armillaria.</title>
        <authorList>
            <person name="Sipos G."/>
            <person name="Prasanna A.N."/>
            <person name="Walter M.C."/>
            <person name="O'Connor E."/>
            <person name="Balint B."/>
            <person name="Krizsan K."/>
            <person name="Kiss B."/>
            <person name="Hess J."/>
            <person name="Varga T."/>
            <person name="Slot J."/>
            <person name="Riley R."/>
            <person name="Boka B."/>
            <person name="Rigling D."/>
            <person name="Barry K."/>
            <person name="Lee J."/>
            <person name="Mihaltcheva S."/>
            <person name="LaButti K."/>
            <person name="Lipzen A."/>
            <person name="Waldron R."/>
            <person name="Moloney N.M."/>
            <person name="Sperisen C."/>
            <person name="Kredics L."/>
            <person name="Vagvoelgyi C."/>
            <person name="Patrignani A."/>
            <person name="Fitzpatrick D."/>
            <person name="Nagy I."/>
            <person name="Doyle S."/>
            <person name="Anderson J.B."/>
            <person name="Grigoriev I.V."/>
            <person name="Gueldener U."/>
            <person name="Muensterkoetter M."/>
            <person name="Nagy L.G."/>
        </authorList>
    </citation>
    <scope>NUCLEOTIDE SEQUENCE [LARGE SCALE GENOMIC DNA]</scope>
    <source>
        <strain evidence="8">C18/9</strain>
    </source>
</reference>
<protein>
    <submittedName>
        <fullName evidence="7">Uncharacterized protein</fullName>
    </submittedName>
</protein>
<keyword evidence="4 6" id="KW-1133">Transmembrane helix</keyword>
<comment type="similarity">
    <text evidence="2">Belongs to the OXA1/ALB3/YidC family.</text>
</comment>
<keyword evidence="5 6" id="KW-0472">Membrane</keyword>
<evidence type="ECO:0000256" key="4">
    <source>
        <dbReference type="ARBA" id="ARBA00022989"/>
    </source>
</evidence>
<dbReference type="AlphaFoldDB" id="A0A284RQK3"/>
<dbReference type="GO" id="GO:0032977">
    <property type="term" value="F:membrane insertase activity"/>
    <property type="evidence" value="ECO:0007669"/>
    <property type="project" value="InterPro"/>
</dbReference>
<dbReference type="PANTHER" id="PTHR12428:SF66">
    <property type="entry name" value="MITOCHONDRIAL INNER MEMBRANE PROTEIN OXA1L"/>
    <property type="match status" value="1"/>
</dbReference>
<sequence>MRNTRSFESEMTEQSALEQVEFRSSQAMVLIEQAWNVSPLIQLMPKFEIPTASSFRNDVFFDDAMLDINRHLYLLEALPASSTLGLEITGAALSEYCFNVYHSGETKAAAETLDKAYDYPELSAASLVEMGGADLAEAAAVLAESCAGLDAFNRVIFGKVTEDKSNSVSNPKCALRLLLASRSFSSTRLRASSESKIADLPASSPTTVLPDAPPSPASSPVIIEPSSIPTDVVSETANIIPPLQFGDLTSLGLISWSPPSFFRLMFEGINVTTGLPCFWTIIIGSIIARGVVVPFALSALRQNQRLGVISPKLKNLQEQMTLAKEKRDTVMQQKSALQIGSLMSTAQVKPMMLILGQAVTFAVSVSAFVGVQKMVALPVPQLTQSGFFLLPDLTTPMPIPMNLLIGSLIFLQVRNQMSESTLSTPEYMARMNVLSTFFPVMSTLAIWGTGTSSVSVLYDNSYLYGLLFDSYTGGWPISAGNDSDAVATVPYTSSPYGKTAVRHTGLQRCDLPLPCSLAVGLPFRR</sequence>
<evidence type="ECO:0000256" key="1">
    <source>
        <dbReference type="ARBA" id="ARBA00004141"/>
    </source>
</evidence>
<dbReference type="EMBL" id="FUEG01000013">
    <property type="protein sequence ID" value="SJL11031.1"/>
    <property type="molecule type" value="Genomic_DNA"/>
</dbReference>
<dbReference type="OrthoDB" id="2148490at2759"/>
<gene>
    <name evidence="7" type="ORF">ARMOST_14432</name>
</gene>